<accession>A0A849A5Y2</accession>
<protein>
    <submittedName>
        <fullName evidence="1">DUF885 domain-containing protein</fullName>
    </submittedName>
</protein>
<dbReference type="InterPro" id="IPR010281">
    <property type="entry name" value="DUF885"/>
</dbReference>
<name>A0A849A5Y2_9ACTN</name>
<dbReference type="AlphaFoldDB" id="A0A849A5Y2"/>
<organism evidence="1 2">
    <name type="scientific">Nakamurella aerolata</name>
    <dbReference type="NCBI Taxonomy" id="1656892"/>
    <lineage>
        <taxon>Bacteria</taxon>
        <taxon>Bacillati</taxon>
        <taxon>Actinomycetota</taxon>
        <taxon>Actinomycetes</taxon>
        <taxon>Nakamurellales</taxon>
        <taxon>Nakamurellaceae</taxon>
        <taxon>Nakamurella</taxon>
    </lineage>
</organism>
<evidence type="ECO:0000313" key="1">
    <source>
        <dbReference type="EMBL" id="NNG34803.1"/>
    </source>
</evidence>
<reference evidence="1 2" key="1">
    <citation type="submission" date="2020-05" db="EMBL/GenBank/DDBJ databases">
        <title>Nakamurella sp. DB0629 isolated from air conditioner.</title>
        <authorList>
            <person name="Kim D.H."/>
            <person name="Kim D.-U."/>
        </authorList>
    </citation>
    <scope>NUCLEOTIDE SEQUENCE [LARGE SCALE GENOMIC DNA]</scope>
    <source>
        <strain evidence="1 2">DB0629</strain>
    </source>
</reference>
<comment type="caution">
    <text evidence="1">The sequence shown here is derived from an EMBL/GenBank/DDBJ whole genome shotgun (WGS) entry which is preliminary data.</text>
</comment>
<dbReference type="EMBL" id="JABEND010000002">
    <property type="protein sequence ID" value="NNG34803.1"/>
    <property type="molecule type" value="Genomic_DNA"/>
</dbReference>
<dbReference type="RefSeq" id="WP_171198485.1">
    <property type="nucleotide sequence ID" value="NZ_JABEND010000002.1"/>
</dbReference>
<dbReference type="Proteomes" id="UP000562984">
    <property type="component" value="Unassembled WGS sequence"/>
</dbReference>
<gene>
    <name evidence="1" type="ORF">HKD39_03510</name>
</gene>
<evidence type="ECO:0000313" key="2">
    <source>
        <dbReference type="Proteomes" id="UP000562984"/>
    </source>
</evidence>
<proteinExistence type="predicted"/>
<dbReference type="Pfam" id="PF05960">
    <property type="entry name" value="DUF885"/>
    <property type="match status" value="1"/>
</dbReference>
<dbReference type="PANTHER" id="PTHR33361:SF2">
    <property type="entry name" value="DUF885 DOMAIN-CONTAINING PROTEIN"/>
    <property type="match status" value="1"/>
</dbReference>
<keyword evidence="2" id="KW-1185">Reference proteome</keyword>
<sequence>MDRTPAAATAAPVTPAAQRLSELIDSEWSMRRRLEGSGFLDEDGPSDQRFQLPDTSAAARAGAQQQWADILAELDTLDLATLGPRERVDLEVFRFQVEIQLANAKHRSYQWAANSDTGFWTNLTGGVPDRFSAPDQVPAYLEMLRGVAGYVDARVDDLRSGLARGFAPSRASMAGRDATARAVAQASDPADTPFAVPLLAAQQAGWMDRSTVDEGLRIVAEQIIPAFGRLSEYLASEYLPQLGESPAASDLPKGKQFYADQLREYTTTDLTGEQIHQIGLDEVAAIEAEMTAIAAELGYTGDDAVAQLLEFMRTDPQFFATTAEQLLHLAAWECKKFDAVAQHWFGRLPRRRFGIEEPPPELAPTYTAGRGGPGRYVVNTYDLGARPLHSIPALTLHEAAPGHAFQIPFAQELELPDFRRLSYLSAYGEGWALYCERLGDEMGIYETPYQRMGMLSFQMWRAVRLVIDPGIHLLGWTREQAIEYLRGHTAMSLHDVTTEVDRYITWPGQAASYYLGMLEIRRLRAEAEQALGERFDIRAFHDCVLATGSVPLTVLQEQVRQFIAGGGRSPFADRQP</sequence>
<dbReference type="PANTHER" id="PTHR33361">
    <property type="entry name" value="GLR0591 PROTEIN"/>
    <property type="match status" value="1"/>
</dbReference>